<evidence type="ECO:0000256" key="4">
    <source>
        <dbReference type="ARBA" id="ARBA00022840"/>
    </source>
</evidence>
<feature type="domain" description="ABC transporter" evidence="5">
    <location>
        <begin position="3"/>
        <end position="233"/>
    </location>
</feature>
<dbReference type="InterPro" id="IPR003439">
    <property type="entry name" value="ABC_transporter-like_ATP-bd"/>
</dbReference>
<dbReference type="SMART" id="SM00382">
    <property type="entry name" value="AAA"/>
    <property type="match status" value="1"/>
</dbReference>
<dbReference type="PROSITE" id="PS00211">
    <property type="entry name" value="ABC_TRANSPORTER_1"/>
    <property type="match status" value="1"/>
</dbReference>
<keyword evidence="4" id="KW-0067">ATP-binding</keyword>
<reference evidence="6 7" key="1">
    <citation type="submission" date="2021-03" db="EMBL/GenBank/DDBJ databases">
        <title>Genomic Encyclopedia of Type Strains, Phase IV (KMG-IV): sequencing the most valuable type-strain genomes for metagenomic binning, comparative biology and taxonomic classification.</title>
        <authorList>
            <person name="Goeker M."/>
        </authorList>
    </citation>
    <scope>NUCLEOTIDE SEQUENCE [LARGE SCALE GENOMIC DNA]</scope>
    <source>
        <strain evidence="6 7">DSM 26048</strain>
    </source>
</reference>
<dbReference type="EMBL" id="JAGGLB010000048">
    <property type="protein sequence ID" value="MBP1996340.1"/>
    <property type="molecule type" value="Genomic_DNA"/>
</dbReference>
<dbReference type="InterPro" id="IPR003593">
    <property type="entry name" value="AAA+_ATPase"/>
</dbReference>
<evidence type="ECO:0000313" key="7">
    <source>
        <dbReference type="Proteomes" id="UP001519287"/>
    </source>
</evidence>
<keyword evidence="2" id="KW-0813">Transport</keyword>
<evidence type="ECO:0000256" key="2">
    <source>
        <dbReference type="ARBA" id="ARBA00022448"/>
    </source>
</evidence>
<proteinExistence type="inferred from homology"/>
<dbReference type="RefSeq" id="WP_312894996.1">
    <property type="nucleotide sequence ID" value="NZ_JAGGLB010000048.1"/>
</dbReference>
<keyword evidence="7" id="KW-1185">Reference proteome</keyword>
<accession>A0ABS4JAT1</accession>
<evidence type="ECO:0000256" key="1">
    <source>
        <dbReference type="ARBA" id="ARBA00005417"/>
    </source>
</evidence>
<evidence type="ECO:0000256" key="3">
    <source>
        <dbReference type="ARBA" id="ARBA00022741"/>
    </source>
</evidence>
<evidence type="ECO:0000313" key="6">
    <source>
        <dbReference type="EMBL" id="MBP1996340.1"/>
    </source>
</evidence>
<dbReference type="PANTHER" id="PTHR43335">
    <property type="entry name" value="ABC TRANSPORTER, ATP-BINDING PROTEIN"/>
    <property type="match status" value="1"/>
</dbReference>
<dbReference type="PANTHER" id="PTHR43335:SF2">
    <property type="entry name" value="ABC TRANSPORTER, ATP-BINDING PROTEIN"/>
    <property type="match status" value="1"/>
</dbReference>
<organism evidence="6 7">
    <name type="scientific">Paenibacillus eucommiae</name>
    <dbReference type="NCBI Taxonomy" id="1355755"/>
    <lineage>
        <taxon>Bacteria</taxon>
        <taxon>Bacillati</taxon>
        <taxon>Bacillota</taxon>
        <taxon>Bacilli</taxon>
        <taxon>Bacillales</taxon>
        <taxon>Paenibacillaceae</taxon>
        <taxon>Paenibacillus</taxon>
    </lineage>
</organism>
<dbReference type="SUPFAM" id="SSF52540">
    <property type="entry name" value="P-loop containing nucleoside triphosphate hydrolases"/>
    <property type="match status" value="1"/>
</dbReference>
<comment type="caution">
    <text evidence="6">The sequence shown here is derived from an EMBL/GenBank/DDBJ whole genome shotgun (WGS) entry which is preliminary data.</text>
</comment>
<comment type="similarity">
    <text evidence="1">Belongs to the ABC transporter superfamily.</text>
</comment>
<dbReference type="Gene3D" id="3.40.50.300">
    <property type="entry name" value="P-loop containing nucleotide triphosphate hydrolases"/>
    <property type="match status" value="1"/>
</dbReference>
<sequence length="292" mass="32418">MEISIQALKKQYRDGKTALNQINLTIGVGMFGLLGPNGAGKSTLMQILATVLGPTSGQVDYDNYRLGKDDHQIRQIIGYLPQTLGLYDKLTGEEFLNYIALLKGVKDSKKRRLVVHEMLDKVNLADKAKLRIKTYSGGMKQRIGIAQALIGDPKVMIVDEPTAGLDPEERIRFRDLLEELGLERTILLSTHIVADIETSCRALAIMDRGRIVFQGSIEELMGRVEDKVWVGMMEAGEYRLFAGSSRIVSRRKTFAGYEIRMVSDSRPDPGFVSAKPGLEDAYILLTGSDDHA</sequence>
<dbReference type="Proteomes" id="UP001519287">
    <property type="component" value="Unassembled WGS sequence"/>
</dbReference>
<dbReference type="InterPro" id="IPR027417">
    <property type="entry name" value="P-loop_NTPase"/>
</dbReference>
<keyword evidence="3" id="KW-0547">Nucleotide-binding</keyword>
<evidence type="ECO:0000259" key="5">
    <source>
        <dbReference type="PROSITE" id="PS50893"/>
    </source>
</evidence>
<gene>
    <name evidence="6" type="ORF">J2Z66_007986</name>
</gene>
<dbReference type="Pfam" id="PF00005">
    <property type="entry name" value="ABC_tran"/>
    <property type="match status" value="1"/>
</dbReference>
<dbReference type="InterPro" id="IPR017871">
    <property type="entry name" value="ABC_transporter-like_CS"/>
</dbReference>
<dbReference type="PROSITE" id="PS50893">
    <property type="entry name" value="ABC_TRANSPORTER_2"/>
    <property type="match status" value="1"/>
</dbReference>
<protein>
    <submittedName>
        <fullName evidence="6">ABC-type multidrug transport system ATPase subunit</fullName>
    </submittedName>
</protein>
<dbReference type="CDD" id="cd03264">
    <property type="entry name" value="ABC_drug_resistance_like"/>
    <property type="match status" value="1"/>
</dbReference>
<name>A0ABS4JAT1_9BACL</name>